<sequence length="433" mass="48909">MYKSILSGRQITTAIILAVLSIQWCSSYASPAAAATTQEGALSDPTWRVRRKVGKYAGPGPLEYMKQLRESLSTSEGSPNDIEHIPTSVLCLMDQDVINNVHHKKTPNRNCKLEQSFLFNITQLTSYNDTYLPLSEAFLRTYLQPIKQNLQRRNANEVKVEVSIYTKIVNSDNGSSCSGAALALREEMTIYADEEDQWTEWNITDGVKECWENKMEDGDTLEAIVQFRLKDESCKPGHKKVPLRIVDPAIIPTTNKIRRQRHWDLQPVMILYLDDSNEREKLKSSLGEDNDINNNIVDLTIGSGGGDNEDQGRGKRSSNDENACKIHNLTVYFQQIQLNHIAIPQSYEAGQCSGDCSIAVQHHNTFTNHGKILASMYYSYNKDRDNYQGTIPVAPCCVASEYNPLTVLEWATQTTIIMKPYPRMIVKKCECRA</sequence>
<dbReference type="CDD" id="cd13756">
    <property type="entry name" value="TGF_beta_BMPs_GDFs"/>
    <property type="match status" value="1"/>
</dbReference>
<keyword evidence="4 6" id="KW-0339">Growth factor</keyword>
<gene>
    <name evidence="10" type="primary">105312033</name>
</gene>
<evidence type="ECO:0000313" key="11">
    <source>
        <dbReference type="Proteomes" id="UP000007879"/>
    </source>
</evidence>
<dbReference type="InterPro" id="IPR029034">
    <property type="entry name" value="Cystine-knot_cytokine"/>
</dbReference>
<dbReference type="InParanoid" id="A0A1X7VB63"/>
<keyword evidence="5" id="KW-1015">Disulfide bond</keyword>
<keyword evidence="8" id="KW-0732">Signal</keyword>
<dbReference type="EnsemblMetazoa" id="Aqu2.1.37223_001">
    <property type="protein sequence ID" value="Aqu2.1.37223_001"/>
    <property type="gene ID" value="Aqu2.1.37223"/>
</dbReference>
<evidence type="ECO:0000256" key="1">
    <source>
        <dbReference type="ARBA" id="ARBA00004613"/>
    </source>
</evidence>
<evidence type="ECO:0000259" key="9">
    <source>
        <dbReference type="PROSITE" id="PS51362"/>
    </source>
</evidence>
<dbReference type="InterPro" id="IPR015615">
    <property type="entry name" value="TGF-beta-rel"/>
</dbReference>
<dbReference type="OrthoDB" id="6516235at2759"/>
<comment type="subcellular location">
    <subcellularLocation>
        <location evidence="1">Secreted</location>
    </subcellularLocation>
</comment>
<evidence type="ECO:0000256" key="4">
    <source>
        <dbReference type="ARBA" id="ARBA00023030"/>
    </source>
</evidence>
<dbReference type="InterPro" id="IPR017948">
    <property type="entry name" value="TGFb_CS"/>
</dbReference>
<dbReference type="PROSITE" id="PS51362">
    <property type="entry name" value="TGF_BETA_2"/>
    <property type="match status" value="1"/>
</dbReference>
<evidence type="ECO:0000256" key="7">
    <source>
        <dbReference type="SAM" id="MobiDB-lite"/>
    </source>
</evidence>
<feature type="chain" id="PRO_5010877285" description="TGF-beta family profile domain-containing protein" evidence="8">
    <location>
        <begin position="30"/>
        <end position="433"/>
    </location>
</feature>
<dbReference type="STRING" id="400682.A0A1X7VB63"/>
<evidence type="ECO:0000313" key="10">
    <source>
        <dbReference type="EnsemblMetazoa" id="Aqu2.1.37223_001"/>
    </source>
</evidence>
<protein>
    <recommendedName>
        <fullName evidence="9">TGF-beta family profile domain-containing protein</fullName>
    </recommendedName>
</protein>
<comment type="similarity">
    <text evidence="2 6">Belongs to the TGF-beta family.</text>
</comment>
<dbReference type="EnsemblMetazoa" id="XM_011404350.2">
    <property type="protein sequence ID" value="XP_011402652.1"/>
    <property type="gene ID" value="LOC105312033"/>
</dbReference>
<dbReference type="SUPFAM" id="SSF57501">
    <property type="entry name" value="Cystine-knot cytokines"/>
    <property type="match status" value="1"/>
</dbReference>
<keyword evidence="11" id="KW-1185">Reference proteome</keyword>
<feature type="signal peptide" evidence="8">
    <location>
        <begin position="1"/>
        <end position="29"/>
    </location>
</feature>
<keyword evidence="3" id="KW-0964">Secreted</keyword>
<reference evidence="11" key="1">
    <citation type="journal article" date="2010" name="Nature">
        <title>The Amphimedon queenslandica genome and the evolution of animal complexity.</title>
        <authorList>
            <person name="Srivastava M."/>
            <person name="Simakov O."/>
            <person name="Chapman J."/>
            <person name="Fahey B."/>
            <person name="Gauthier M.E."/>
            <person name="Mitros T."/>
            <person name="Richards G.S."/>
            <person name="Conaco C."/>
            <person name="Dacre M."/>
            <person name="Hellsten U."/>
            <person name="Larroux C."/>
            <person name="Putnam N.H."/>
            <person name="Stanke M."/>
            <person name="Adamska M."/>
            <person name="Darling A."/>
            <person name="Degnan S.M."/>
            <person name="Oakley T.H."/>
            <person name="Plachetzki D.C."/>
            <person name="Zhai Y."/>
            <person name="Adamski M."/>
            <person name="Calcino A."/>
            <person name="Cummins S.F."/>
            <person name="Goodstein D.M."/>
            <person name="Harris C."/>
            <person name="Jackson D.J."/>
            <person name="Leys S.P."/>
            <person name="Shu S."/>
            <person name="Woodcroft B.J."/>
            <person name="Vervoort M."/>
            <person name="Kosik K.S."/>
            <person name="Manning G."/>
            <person name="Degnan B.M."/>
            <person name="Rokhsar D.S."/>
        </authorList>
    </citation>
    <scope>NUCLEOTIDE SEQUENCE [LARGE SCALE GENOMIC DNA]</scope>
</reference>
<evidence type="ECO:0000256" key="6">
    <source>
        <dbReference type="RuleBase" id="RU000354"/>
    </source>
</evidence>
<dbReference type="GO" id="GO:0008083">
    <property type="term" value="F:growth factor activity"/>
    <property type="evidence" value="ECO:0007669"/>
    <property type="project" value="UniProtKB-KW"/>
</dbReference>
<reference evidence="10" key="2">
    <citation type="submission" date="2017-05" db="UniProtKB">
        <authorList>
            <consortium name="EnsemblMetazoa"/>
        </authorList>
    </citation>
    <scope>IDENTIFICATION</scope>
</reference>
<dbReference type="eggNOG" id="KOG3900">
    <property type="taxonomic scope" value="Eukaryota"/>
</dbReference>
<dbReference type="Gene3D" id="2.10.90.10">
    <property type="entry name" value="Cystine-knot cytokines"/>
    <property type="match status" value="1"/>
</dbReference>
<dbReference type="KEGG" id="aqu:105312033"/>
<dbReference type="Proteomes" id="UP000007879">
    <property type="component" value="Unassembled WGS sequence"/>
</dbReference>
<feature type="region of interest" description="Disordered" evidence="7">
    <location>
        <begin position="299"/>
        <end position="320"/>
    </location>
</feature>
<dbReference type="PANTHER" id="PTHR11848">
    <property type="entry name" value="TGF-BETA FAMILY"/>
    <property type="match status" value="1"/>
</dbReference>
<dbReference type="GO" id="GO:0005615">
    <property type="term" value="C:extracellular space"/>
    <property type="evidence" value="ECO:0007669"/>
    <property type="project" value="TreeGrafter"/>
</dbReference>
<dbReference type="AlphaFoldDB" id="A0A1X7VB63"/>
<evidence type="ECO:0000256" key="2">
    <source>
        <dbReference type="ARBA" id="ARBA00006656"/>
    </source>
</evidence>
<feature type="domain" description="TGF-beta family profile" evidence="9">
    <location>
        <begin position="313"/>
        <end position="432"/>
    </location>
</feature>
<dbReference type="InterPro" id="IPR001839">
    <property type="entry name" value="TGF-b_C"/>
</dbReference>
<evidence type="ECO:0000256" key="8">
    <source>
        <dbReference type="SAM" id="SignalP"/>
    </source>
</evidence>
<evidence type="ECO:0000256" key="5">
    <source>
        <dbReference type="ARBA" id="ARBA00023157"/>
    </source>
</evidence>
<name>A0A1X7VB63_AMPQE</name>
<organism evidence="10">
    <name type="scientific">Amphimedon queenslandica</name>
    <name type="common">Sponge</name>
    <dbReference type="NCBI Taxonomy" id="400682"/>
    <lineage>
        <taxon>Eukaryota</taxon>
        <taxon>Metazoa</taxon>
        <taxon>Porifera</taxon>
        <taxon>Demospongiae</taxon>
        <taxon>Heteroscleromorpha</taxon>
        <taxon>Haplosclerida</taxon>
        <taxon>Niphatidae</taxon>
        <taxon>Amphimedon</taxon>
    </lineage>
</organism>
<proteinExistence type="inferred from homology"/>
<accession>A0A1X7VB63</accession>
<dbReference type="SMART" id="SM00204">
    <property type="entry name" value="TGFB"/>
    <property type="match status" value="1"/>
</dbReference>
<dbReference type="GO" id="GO:0005125">
    <property type="term" value="F:cytokine activity"/>
    <property type="evidence" value="ECO:0007669"/>
    <property type="project" value="TreeGrafter"/>
</dbReference>
<dbReference type="Pfam" id="PF00019">
    <property type="entry name" value="TGF_beta"/>
    <property type="match status" value="1"/>
</dbReference>
<evidence type="ECO:0000256" key="3">
    <source>
        <dbReference type="ARBA" id="ARBA00022525"/>
    </source>
</evidence>
<dbReference type="PROSITE" id="PS00250">
    <property type="entry name" value="TGF_BETA_1"/>
    <property type="match status" value="1"/>
</dbReference>
<feature type="compositionally biased region" description="Basic and acidic residues" evidence="7">
    <location>
        <begin position="310"/>
        <end position="320"/>
    </location>
</feature>